<sequence>MYGVSVCNRGVVTEAAVGSPTGVINDRSTKPAICAPTAPDGHPSPCKRPARVLTDPADRRLTFLRRIAVAVWAIVVVYRTLTAG</sequence>
<accession>X7Z3G5</accession>
<protein>
    <submittedName>
        <fullName evidence="2">Uncharacterized protein</fullName>
    </submittedName>
</protein>
<feature type="transmembrane region" description="Helical" evidence="1">
    <location>
        <begin position="63"/>
        <end position="81"/>
    </location>
</feature>
<reference evidence="2" key="1">
    <citation type="submission" date="2014-01" db="EMBL/GenBank/DDBJ databases">
        <authorList>
            <person name="Brown-Elliot B."/>
            <person name="Wallace R."/>
            <person name="Lenaerts A."/>
            <person name="Ordway D."/>
            <person name="DeGroote M.A."/>
            <person name="Parker T."/>
            <person name="Sizemore C."/>
            <person name="Tallon L.J."/>
            <person name="Sadzewicz L.K."/>
            <person name="Sengamalay N."/>
            <person name="Fraser C.M."/>
            <person name="Hine E."/>
            <person name="Shefchek K.A."/>
            <person name="Das S.P."/>
            <person name="Tettelin H."/>
        </authorList>
    </citation>
    <scope>NUCLEOTIDE SEQUENCE [LARGE SCALE GENOMIC DNA]</scope>
    <source>
        <strain evidence="2">4042</strain>
    </source>
</reference>
<keyword evidence="1" id="KW-1133">Transmembrane helix</keyword>
<keyword evidence="1" id="KW-0812">Transmembrane</keyword>
<comment type="caution">
    <text evidence="2">The sequence shown here is derived from an EMBL/GenBank/DDBJ whole genome shotgun (WGS) entry which is preliminary data.</text>
</comment>
<organism evidence="2">
    <name type="scientific">Mycobacterium xenopi 4042</name>
    <dbReference type="NCBI Taxonomy" id="1299334"/>
    <lineage>
        <taxon>Bacteria</taxon>
        <taxon>Bacillati</taxon>
        <taxon>Actinomycetota</taxon>
        <taxon>Actinomycetes</taxon>
        <taxon>Mycobacteriales</taxon>
        <taxon>Mycobacteriaceae</taxon>
        <taxon>Mycobacterium</taxon>
    </lineage>
</organism>
<gene>
    <name evidence="2" type="ORF">I553_7004</name>
</gene>
<name>X7Z3G5_MYCXE</name>
<dbReference type="AlphaFoldDB" id="X7Z3G5"/>
<proteinExistence type="predicted"/>
<evidence type="ECO:0000256" key="1">
    <source>
        <dbReference type="SAM" id="Phobius"/>
    </source>
</evidence>
<dbReference type="EMBL" id="JAOB01000081">
    <property type="protein sequence ID" value="EUA13884.1"/>
    <property type="molecule type" value="Genomic_DNA"/>
</dbReference>
<evidence type="ECO:0000313" key="2">
    <source>
        <dbReference type="EMBL" id="EUA13884.1"/>
    </source>
</evidence>
<keyword evidence="1" id="KW-0472">Membrane</keyword>